<name>A0ACC1HN85_9FUNG</name>
<evidence type="ECO:0000313" key="1">
    <source>
        <dbReference type="EMBL" id="KAJ1676855.1"/>
    </source>
</evidence>
<accession>A0ACC1HN85</accession>
<feature type="non-terminal residue" evidence="1">
    <location>
        <position position="302"/>
    </location>
</feature>
<protein>
    <submittedName>
        <fullName evidence="1">Uncharacterized protein</fullName>
    </submittedName>
</protein>
<dbReference type="Proteomes" id="UP001145114">
    <property type="component" value="Unassembled WGS sequence"/>
</dbReference>
<proteinExistence type="predicted"/>
<reference evidence="1" key="1">
    <citation type="submission" date="2022-06" db="EMBL/GenBank/DDBJ databases">
        <title>Phylogenomic reconstructions and comparative analyses of Kickxellomycotina fungi.</title>
        <authorList>
            <person name="Reynolds N.K."/>
            <person name="Stajich J.E."/>
            <person name="Barry K."/>
            <person name="Grigoriev I.V."/>
            <person name="Crous P."/>
            <person name="Smith M.E."/>
        </authorList>
    </citation>
    <scope>NUCLEOTIDE SEQUENCE</scope>
    <source>
        <strain evidence="1">RSA 2271</strain>
    </source>
</reference>
<gene>
    <name evidence="1" type="ORF">EV182_007373</name>
</gene>
<dbReference type="EMBL" id="JAMZIH010003386">
    <property type="protein sequence ID" value="KAJ1676855.1"/>
    <property type="molecule type" value="Genomic_DNA"/>
</dbReference>
<sequence length="302" mass="35817">MKPLRYWAKPIVILAGIASILLLSHSLLRTPINRSYSAQTQVSWPPPEFYQQNVNTSALPFKAAIVSLVRNSEYHGIRSTIRQVEDRFNHQYGYPYILLNDVPFEQSFINGVKRITKAPVYFGILDSQSWGLSPYVTKEKVDEALKKNKDRYIYGDSLSYRFMCRFQSGFIFKHPLLKDIDYYWRIEPDVNYYCDMPYDPFQLMYSKGYKYGFNIAPPEKSETVETLWDTTKEWIRQNKHLLPERNFASFILDNNNNYNMCHFWSNFEIVDLSLYRSEAYQSYFDFLDRSGGFFYERWGDAP</sequence>
<comment type="caution">
    <text evidence="1">The sequence shown here is derived from an EMBL/GenBank/DDBJ whole genome shotgun (WGS) entry which is preliminary data.</text>
</comment>
<evidence type="ECO:0000313" key="2">
    <source>
        <dbReference type="Proteomes" id="UP001145114"/>
    </source>
</evidence>
<organism evidence="1 2">
    <name type="scientific">Spiromyces aspiralis</name>
    <dbReference type="NCBI Taxonomy" id="68401"/>
    <lineage>
        <taxon>Eukaryota</taxon>
        <taxon>Fungi</taxon>
        <taxon>Fungi incertae sedis</taxon>
        <taxon>Zoopagomycota</taxon>
        <taxon>Kickxellomycotina</taxon>
        <taxon>Kickxellomycetes</taxon>
        <taxon>Kickxellales</taxon>
        <taxon>Kickxellaceae</taxon>
        <taxon>Spiromyces</taxon>
    </lineage>
</organism>
<keyword evidence="2" id="KW-1185">Reference proteome</keyword>